<dbReference type="RefSeq" id="WP_179662280.1">
    <property type="nucleotide sequence ID" value="NZ_JACCBG010000001.1"/>
</dbReference>
<name>A0A7Y9E3I5_9ACTN</name>
<organism evidence="2 3">
    <name type="scientific">Nocardioides panaciterrulae</name>
    <dbReference type="NCBI Taxonomy" id="661492"/>
    <lineage>
        <taxon>Bacteria</taxon>
        <taxon>Bacillati</taxon>
        <taxon>Actinomycetota</taxon>
        <taxon>Actinomycetes</taxon>
        <taxon>Propionibacteriales</taxon>
        <taxon>Nocardioidaceae</taxon>
        <taxon>Nocardioides</taxon>
    </lineage>
</organism>
<evidence type="ECO:0000256" key="1">
    <source>
        <dbReference type="SAM" id="Phobius"/>
    </source>
</evidence>
<dbReference type="EMBL" id="JACCBG010000001">
    <property type="protein sequence ID" value="NYD40380.1"/>
    <property type="molecule type" value="Genomic_DNA"/>
</dbReference>
<accession>A0A7Y9E3I5</accession>
<gene>
    <name evidence="2" type="ORF">BJZ21_000463</name>
</gene>
<dbReference type="Proteomes" id="UP000535511">
    <property type="component" value="Unassembled WGS sequence"/>
</dbReference>
<keyword evidence="1" id="KW-1133">Transmembrane helix</keyword>
<sequence>MDGLVAFWFVLWLLVGAWSGYTMWQLSGLGDTVTSSGQAIGSAGQALRAVGKVPVVGERPGELGRQVVATGADVADRGQQVKSELRQLSLLLGLAIALAPTTPIAGLYLPLRLARRRETIELRQALVRHGDDPGLERYLAERALHSLSYAEAHRLHEDPVLAVAEGNTRPLADAELARLGLTRSQARS</sequence>
<evidence type="ECO:0000313" key="3">
    <source>
        <dbReference type="Proteomes" id="UP000535511"/>
    </source>
</evidence>
<keyword evidence="1" id="KW-0812">Transmembrane</keyword>
<comment type="caution">
    <text evidence="2">The sequence shown here is derived from an EMBL/GenBank/DDBJ whole genome shotgun (WGS) entry which is preliminary data.</text>
</comment>
<dbReference type="AlphaFoldDB" id="A0A7Y9E3I5"/>
<evidence type="ECO:0000313" key="2">
    <source>
        <dbReference type="EMBL" id="NYD40380.1"/>
    </source>
</evidence>
<proteinExistence type="predicted"/>
<reference evidence="2 3" key="1">
    <citation type="submission" date="2020-07" db="EMBL/GenBank/DDBJ databases">
        <title>Sequencing the genomes of 1000 actinobacteria strains.</title>
        <authorList>
            <person name="Klenk H.-P."/>
        </authorList>
    </citation>
    <scope>NUCLEOTIDE SEQUENCE [LARGE SCALE GENOMIC DNA]</scope>
    <source>
        <strain evidence="2 3">DSM 21350</strain>
    </source>
</reference>
<protein>
    <submittedName>
        <fullName evidence="2">Uncharacterized protein</fullName>
    </submittedName>
</protein>
<keyword evidence="1" id="KW-0472">Membrane</keyword>
<feature type="transmembrane region" description="Helical" evidence="1">
    <location>
        <begin position="88"/>
        <end position="109"/>
    </location>
</feature>
<keyword evidence="3" id="KW-1185">Reference proteome</keyword>